<dbReference type="PANTHER" id="PTHR34220">
    <property type="entry name" value="SENSOR HISTIDINE KINASE YPDA"/>
    <property type="match status" value="1"/>
</dbReference>
<dbReference type="SMART" id="SM00387">
    <property type="entry name" value="HATPase_c"/>
    <property type="match status" value="1"/>
</dbReference>
<dbReference type="PANTHER" id="PTHR34220:SF7">
    <property type="entry name" value="SENSOR HISTIDINE KINASE YPDA"/>
    <property type="match status" value="1"/>
</dbReference>
<evidence type="ECO:0000256" key="2">
    <source>
        <dbReference type="SAM" id="Phobius"/>
    </source>
</evidence>
<evidence type="ECO:0000256" key="1">
    <source>
        <dbReference type="ARBA" id="ARBA00022777"/>
    </source>
</evidence>
<dbReference type="Gene3D" id="3.30.565.10">
    <property type="entry name" value="Histidine kinase-like ATPase, C-terminal domain"/>
    <property type="match status" value="1"/>
</dbReference>
<keyword evidence="2" id="KW-0472">Membrane</keyword>
<proteinExistence type="predicted"/>
<feature type="transmembrane region" description="Helical" evidence="2">
    <location>
        <begin position="78"/>
        <end position="96"/>
    </location>
</feature>
<keyword evidence="1 4" id="KW-0418">Kinase</keyword>
<dbReference type="InterPro" id="IPR010559">
    <property type="entry name" value="Sig_transdc_His_kin_internal"/>
</dbReference>
<keyword evidence="2" id="KW-1133">Transmembrane helix</keyword>
<dbReference type="SUPFAM" id="SSF55874">
    <property type="entry name" value="ATPase domain of HSP90 chaperone/DNA topoisomerase II/histidine kinase"/>
    <property type="match status" value="1"/>
</dbReference>
<feature type="transmembrane region" description="Helical" evidence="2">
    <location>
        <begin position="47"/>
        <end position="66"/>
    </location>
</feature>
<reference evidence="4 5" key="2">
    <citation type="submission" date="2007-04" db="EMBL/GenBank/DDBJ databases">
        <authorList>
            <person name="Fulton L."/>
            <person name="Clifton S."/>
            <person name="Fulton B."/>
            <person name="Xu J."/>
            <person name="Minx P."/>
            <person name="Mardis E.R."/>
            <person name="Wilson R.K."/>
        </authorList>
    </citation>
    <scope>NUCLEOTIDE SEQUENCE [LARGE SCALE GENOMIC DNA]</scope>
    <source>
        <strain evidence="5">ATCC 25986 / DSM 3979 / JCM 10188 / KCTC 3647 / NCTC 11838 / VPI 1003</strain>
    </source>
</reference>
<protein>
    <submittedName>
        <fullName evidence="4">ATPase/histidine kinase/DNA gyrase B/HSP90 domain protein</fullName>
    </submittedName>
</protein>
<feature type="domain" description="Histidine kinase" evidence="3">
    <location>
        <begin position="362"/>
        <end position="476"/>
    </location>
</feature>
<evidence type="ECO:0000259" key="3">
    <source>
        <dbReference type="PROSITE" id="PS50109"/>
    </source>
</evidence>
<dbReference type="PROSITE" id="PS50109">
    <property type="entry name" value="HIS_KIN"/>
    <property type="match status" value="1"/>
</dbReference>
<evidence type="ECO:0000313" key="5">
    <source>
        <dbReference type="Proteomes" id="UP000002979"/>
    </source>
</evidence>
<keyword evidence="1 4" id="KW-0808">Transferase</keyword>
<dbReference type="InterPro" id="IPR003594">
    <property type="entry name" value="HATPase_dom"/>
</dbReference>
<dbReference type="InterPro" id="IPR050640">
    <property type="entry name" value="Bact_2-comp_sensor_kinase"/>
</dbReference>
<sequence length="484" mass="53308">MQWRGSLAALFIAMGCVGKKEMTVDLNRLILGKSYNSTKVFRTAQHVVQAILLGIVVPLLILLLIWDLTDNPNPVPAVVVIAGLVMLCFFFSYVFLVPDDLTSSATDRTLAIASKIFAYTSRGLTPEAALGASKIILSETTASAICFTDGKQVLASWGEDSAKCPAGTPVVLRTTLNVINSGEQSVFSRDASTETGGYFPRLRAGIVAPLTVRGHCVGTLELYYPRLSSIDMRQTALASGFADLISTQLASFELERQDELTARVELRALQSQVDPHFLFNTISTIVSLVRTEPDKARSLLIDFSNYYRQTLSDSDTLTTLEHEVEQGTRYINLMQARYGDGRLRVSVDIDFEVRDCMVPPFILQPLLENCIKHAQRETEPLSIHVRAFETDDGLEIIVEDDGIGMSEEVCAHLFEQHRLEEPESITADGSVKRGCGLALFNVLQRIHFFYGEDSGMRVKSQEGVGTQVIVELNGEPHEPAPLTA</sequence>
<organism evidence="4 5">
    <name type="scientific">Collinsella aerofaciens (strain ATCC 25986 / DSM 3979 / JCM 10188 / KCTC 3647 / NCTC 11838 / VPI 1003)</name>
    <dbReference type="NCBI Taxonomy" id="411903"/>
    <lineage>
        <taxon>Bacteria</taxon>
        <taxon>Bacillati</taxon>
        <taxon>Actinomycetota</taxon>
        <taxon>Coriobacteriia</taxon>
        <taxon>Coriobacteriales</taxon>
        <taxon>Coriobacteriaceae</taxon>
        <taxon>Collinsella</taxon>
    </lineage>
</organism>
<dbReference type="PROSITE" id="PS51257">
    <property type="entry name" value="PROKAR_LIPOPROTEIN"/>
    <property type="match status" value="1"/>
</dbReference>
<gene>
    <name evidence="4" type="ORF">COLAER_01226</name>
</gene>
<evidence type="ECO:0000313" key="4">
    <source>
        <dbReference type="EMBL" id="EBA39639.1"/>
    </source>
</evidence>
<dbReference type="EMBL" id="AAVN02000004">
    <property type="protein sequence ID" value="EBA39639.1"/>
    <property type="molecule type" value="Genomic_DNA"/>
</dbReference>
<dbReference type="Pfam" id="PF02518">
    <property type="entry name" value="HATPase_c"/>
    <property type="match status" value="1"/>
</dbReference>
<dbReference type="GO" id="GO:0000155">
    <property type="term" value="F:phosphorelay sensor kinase activity"/>
    <property type="evidence" value="ECO:0007669"/>
    <property type="project" value="InterPro"/>
</dbReference>
<dbReference type="AlphaFoldDB" id="A4E9X1"/>
<dbReference type="InterPro" id="IPR005467">
    <property type="entry name" value="His_kinase_dom"/>
</dbReference>
<dbReference type="Proteomes" id="UP000002979">
    <property type="component" value="Unassembled WGS sequence"/>
</dbReference>
<dbReference type="InterPro" id="IPR036890">
    <property type="entry name" value="HATPase_C_sf"/>
</dbReference>
<reference evidence="4 5" key="1">
    <citation type="submission" date="2007-01" db="EMBL/GenBank/DDBJ databases">
        <title>Draft genome sequence of Collinsella aerofaciens (ATCC 25986).</title>
        <authorList>
            <person name="Sudarsanam P."/>
            <person name="Ley R."/>
            <person name="Guruge J."/>
            <person name="Turnbaugh P.J."/>
            <person name="Mahowald M."/>
            <person name="Liep D."/>
            <person name="Gordon J."/>
        </authorList>
    </citation>
    <scope>NUCLEOTIDE SEQUENCE [LARGE SCALE GENOMIC DNA]</scope>
    <source>
        <strain evidence="5">ATCC 25986 / DSM 3979 / JCM 10188 / KCTC 3647 / NCTC 11838 / VPI 1003</strain>
    </source>
</reference>
<dbReference type="SUPFAM" id="SSF55781">
    <property type="entry name" value="GAF domain-like"/>
    <property type="match status" value="1"/>
</dbReference>
<dbReference type="Pfam" id="PF06580">
    <property type="entry name" value="His_kinase"/>
    <property type="match status" value="1"/>
</dbReference>
<accession>A4E9X1</accession>
<comment type="caution">
    <text evidence="4">The sequence shown here is derived from an EMBL/GenBank/DDBJ whole genome shotgun (WGS) entry which is preliminary data.</text>
</comment>
<name>A4E9X1_COLAA</name>
<dbReference type="GO" id="GO:0016020">
    <property type="term" value="C:membrane"/>
    <property type="evidence" value="ECO:0007669"/>
    <property type="project" value="InterPro"/>
</dbReference>
<keyword evidence="2" id="KW-0812">Transmembrane</keyword>